<reference evidence="2" key="1">
    <citation type="submission" date="2017-04" db="EMBL/GenBank/DDBJ databases">
        <title>Function of individual gut microbiota members based on whole genome sequencing of pure cultures obtained from chicken caecum.</title>
        <authorList>
            <person name="Medvecky M."/>
            <person name="Cejkova D."/>
            <person name="Polansky O."/>
            <person name="Karasova D."/>
            <person name="Kubasova T."/>
            <person name="Cizek A."/>
            <person name="Rychlik I."/>
        </authorList>
    </citation>
    <scope>NUCLEOTIDE SEQUENCE [LARGE SCALE GENOMIC DNA]</scope>
    <source>
        <strain evidence="2">An149</strain>
    </source>
</reference>
<accession>A0A1Y4EE35</accession>
<dbReference type="SUPFAM" id="SSF52833">
    <property type="entry name" value="Thioredoxin-like"/>
    <property type="match status" value="1"/>
</dbReference>
<dbReference type="PROSITE" id="PS51257">
    <property type="entry name" value="PROKAR_LIPOPROTEIN"/>
    <property type="match status" value="1"/>
</dbReference>
<name>A0A1Y4EE35_9FIRM</name>
<dbReference type="Pfam" id="PF20207">
    <property type="entry name" value="DUF6568"/>
    <property type="match status" value="1"/>
</dbReference>
<gene>
    <name evidence="1" type="ORF">B5E91_01825</name>
</gene>
<proteinExistence type="predicted"/>
<protein>
    <submittedName>
        <fullName evidence="1">Uncharacterized protein</fullName>
    </submittedName>
</protein>
<evidence type="ECO:0000313" key="1">
    <source>
        <dbReference type="EMBL" id="OUQ06693.1"/>
    </source>
</evidence>
<organism evidence="1 2">
    <name type="scientific">Thomasclavelia spiroformis</name>
    <dbReference type="NCBI Taxonomy" id="29348"/>
    <lineage>
        <taxon>Bacteria</taxon>
        <taxon>Bacillati</taxon>
        <taxon>Bacillota</taxon>
        <taxon>Erysipelotrichia</taxon>
        <taxon>Erysipelotrichales</taxon>
        <taxon>Coprobacillaceae</taxon>
        <taxon>Thomasclavelia</taxon>
    </lineage>
</organism>
<dbReference type="InterPro" id="IPR036249">
    <property type="entry name" value="Thioredoxin-like_sf"/>
</dbReference>
<dbReference type="Proteomes" id="UP000196258">
    <property type="component" value="Unassembled WGS sequence"/>
</dbReference>
<dbReference type="InterPro" id="IPR046698">
    <property type="entry name" value="PedC-like"/>
</dbReference>
<dbReference type="EMBL" id="NFLB01000001">
    <property type="protein sequence ID" value="OUQ06693.1"/>
    <property type="molecule type" value="Genomic_DNA"/>
</dbReference>
<comment type="caution">
    <text evidence="1">The sequence shown here is derived from an EMBL/GenBank/DDBJ whole genome shotgun (WGS) entry which is preliminary data.</text>
</comment>
<dbReference type="Gene3D" id="3.40.30.10">
    <property type="entry name" value="Glutaredoxin"/>
    <property type="match status" value="1"/>
</dbReference>
<dbReference type="AlphaFoldDB" id="A0A1Y4EE35"/>
<sequence>MTMKFYKTIFFVLISFILIGCQSKSNEDLVNRTIIEPETKQEKKSETKEVKIKDYPRDTTPGEVITITMAQLEEKIANKETFVVSFETTYCMYCRRLHSILDDYLKDHHVSIYQVVLDLENATEEENLEKIHKHFEEFYTTPGVFYVKKGKNKSYLDTYTLGIEEDVIDQWIRENQIDKKKS</sequence>
<evidence type="ECO:0000313" key="2">
    <source>
        <dbReference type="Proteomes" id="UP000196258"/>
    </source>
</evidence>